<dbReference type="PANTHER" id="PTHR11091">
    <property type="entry name" value="OXIDOREDUCTASE-RELATED"/>
    <property type="match status" value="1"/>
</dbReference>
<dbReference type="Proteomes" id="UP001609176">
    <property type="component" value="Unassembled WGS sequence"/>
</dbReference>
<reference evidence="3 4" key="1">
    <citation type="submission" date="2024-10" db="EMBL/GenBank/DDBJ databases">
        <authorList>
            <person name="Riesco R."/>
        </authorList>
    </citation>
    <scope>NUCLEOTIDE SEQUENCE [LARGE SCALE GENOMIC DNA]</scope>
    <source>
        <strain evidence="3 4">NCIMB 15448</strain>
    </source>
</reference>
<comment type="caution">
    <text evidence="3">The sequence shown here is derived from an EMBL/GenBank/DDBJ whole genome shotgun (WGS) entry which is preliminary data.</text>
</comment>
<dbReference type="Pfam" id="PF02615">
    <property type="entry name" value="Ldh_2"/>
    <property type="match status" value="1"/>
</dbReference>
<dbReference type="InterPro" id="IPR036111">
    <property type="entry name" value="Mal/L-sulfo/L-lacto_DH-like_sf"/>
</dbReference>
<evidence type="ECO:0000313" key="3">
    <source>
        <dbReference type="EMBL" id="MFH5245784.1"/>
    </source>
</evidence>
<dbReference type="InterPro" id="IPR043143">
    <property type="entry name" value="Mal/L-sulf/L-lact_DH-like_NADP"/>
</dbReference>
<dbReference type="PANTHER" id="PTHR11091:SF0">
    <property type="entry name" value="MALATE DEHYDROGENASE"/>
    <property type="match status" value="1"/>
</dbReference>
<protein>
    <submittedName>
        <fullName evidence="3">Ldh family oxidoreductase</fullName>
    </submittedName>
</protein>
<proteinExistence type="inferred from homology"/>
<accession>A0ABW7KUA2</accession>
<name>A0ABW7KUA2_9NOCA</name>
<dbReference type="InterPro" id="IPR003767">
    <property type="entry name" value="Malate/L-lactate_DH-like"/>
</dbReference>
<dbReference type="SUPFAM" id="SSF89733">
    <property type="entry name" value="L-sulfolactate dehydrogenase-like"/>
    <property type="match status" value="1"/>
</dbReference>
<dbReference type="RefSeq" id="WP_395126536.1">
    <property type="nucleotide sequence ID" value="NZ_JBIMSP010000097.1"/>
</dbReference>
<keyword evidence="2" id="KW-0560">Oxidoreductase</keyword>
<evidence type="ECO:0000256" key="1">
    <source>
        <dbReference type="ARBA" id="ARBA00006056"/>
    </source>
</evidence>
<gene>
    <name evidence="3" type="ORF">ACHIPV_28535</name>
</gene>
<dbReference type="EMBL" id="JBIMSP010000097">
    <property type="protein sequence ID" value="MFH5245784.1"/>
    <property type="molecule type" value="Genomic_DNA"/>
</dbReference>
<sequence length="198" mass="21304">MPKFSEPAGPMEIVRESDAALYIDAHREFGVLVGRRATDLLIPKAAEQGVSMAFIRDMRHWLRPSTIAEYLARRGLVGVVVNTGGPRMVAPPGGVETVIGTNPIDIGIPAGDEPVVADMATSKRAWGAVREARRAGESLQRKSFYDSDGNYAIDPDDAYSAVPMGDSKGFALGLLACRFHGNSFGVGVVHEERCYELG</sequence>
<organism evidence="3 4">
    <name type="scientific">Antrihabitans spumae</name>
    <dbReference type="NCBI Taxonomy" id="3373370"/>
    <lineage>
        <taxon>Bacteria</taxon>
        <taxon>Bacillati</taxon>
        <taxon>Actinomycetota</taxon>
        <taxon>Actinomycetes</taxon>
        <taxon>Mycobacteriales</taxon>
        <taxon>Nocardiaceae</taxon>
        <taxon>Antrihabitans</taxon>
    </lineage>
</organism>
<evidence type="ECO:0000256" key="2">
    <source>
        <dbReference type="ARBA" id="ARBA00023002"/>
    </source>
</evidence>
<evidence type="ECO:0000313" key="4">
    <source>
        <dbReference type="Proteomes" id="UP001609176"/>
    </source>
</evidence>
<comment type="similarity">
    <text evidence="1">Belongs to the LDH2/MDH2 oxidoreductase family.</text>
</comment>
<dbReference type="Gene3D" id="3.30.1370.60">
    <property type="entry name" value="Hypothetical oxidoreductase yiak, domain 2"/>
    <property type="match status" value="1"/>
</dbReference>